<dbReference type="Pfam" id="PF04316">
    <property type="entry name" value="FlgM"/>
    <property type="match status" value="1"/>
</dbReference>
<keyword evidence="10" id="KW-0966">Cell projection</keyword>
<dbReference type="InterPro" id="IPR007412">
    <property type="entry name" value="FlgM"/>
</dbReference>
<gene>
    <name evidence="10" type="primary">flgM</name>
    <name evidence="10" type="ORF">Lbru_0433</name>
</gene>
<proteinExistence type="inferred from homology"/>
<dbReference type="Proteomes" id="UP000054742">
    <property type="component" value="Unassembled WGS sequence"/>
</dbReference>
<comment type="function">
    <text evidence="7">Responsible for the coupling of flagellin expression to flagellar assembly by preventing expression of the flagellin genes when a component of the middle class of proteins is defective. It negatively regulates flagellar genes by inhibiting the activity of FliA by directly binding to FliA.</text>
</comment>
<keyword evidence="4" id="KW-1005">Bacterial flagellum biogenesis</keyword>
<comment type="similarity">
    <text evidence="1">Belongs to the FlgM family.</text>
</comment>
<dbReference type="RefSeq" id="WP_058440541.1">
    <property type="nucleotide sequence ID" value="NZ_CAAAHU010000015.1"/>
</dbReference>
<keyword evidence="10" id="KW-0282">Flagellum</keyword>
<dbReference type="InterPro" id="IPR035890">
    <property type="entry name" value="Anti-sigma-28_factor_FlgM_sf"/>
</dbReference>
<dbReference type="AlphaFoldDB" id="A0A0W0ST97"/>
<keyword evidence="6" id="KW-0804">Transcription</keyword>
<reference evidence="10 11" key="1">
    <citation type="submission" date="2015-11" db="EMBL/GenBank/DDBJ databases">
        <title>Genomic analysis of 38 Legionella species identifies large and diverse effector repertoires.</title>
        <authorList>
            <person name="Burstein D."/>
            <person name="Amaro F."/>
            <person name="Zusman T."/>
            <person name="Lifshitz Z."/>
            <person name="Cohen O."/>
            <person name="Gilbert J.A."/>
            <person name="Pupko T."/>
            <person name="Shuman H.A."/>
            <person name="Segal G."/>
        </authorList>
    </citation>
    <scope>NUCLEOTIDE SEQUENCE [LARGE SCALE GENOMIC DNA]</scope>
    <source>
        <strain evidence="10 11">ATCC 43878</strain>
    </source>
</reference>
<organism evidence="10 11">
    <name type="scientific">Legionella brunensis</name>
    <dbReference type="NCBI Taxonomy" id="29422"/>
    <lineage>
        <taxon>Bacteria</taxon>
        <taxon>Pseudomonadati</taxon>
        <taxon>Pseudomonadota</taxon>
        <taxon>Gammaproteobacteria</taxon>
        <taxon>Legionellales</taxon>
        <taxon>Legionellaceae</taxon>
        <taxon>Legionella</taxon>
    </lineage>
</organism>
<dbReference type="NCBIfam" id="TIGR03824">
    <property type="entry name" value="FlgM_jcvi"/>
    <property type="match status" value="1"/>
</dbReference>
<evidence type="ECO:0000256" key="3">
    <source>
        <dbReference type="ARBA" id="ARBA00022491"/>
    </source>
</evidence>
<evidence type="ECO:0000313" key="11">
    <source>
        <dbReference type="Proteomes" id="UP000054742"/>
    </source>
</evidence>
<evidence type="ECO:0000256" key="7">
    <source>
        <dbReference type="ARBA" id="ARBA00024739"/>
    </source>
</evidence>
<keyword evidence="11" id="KW-1185">Reference proteome</keyword>
<keyword evidence="3" id="KW-0678">Repressor</keyword>
<dbReference type="GO" id="GO:0044781">
    <property type="term" value="P:bacterial-type flagellum organization"/>
    <property type="evidence" value="ECO:0007669"/>
    <property type="project" value="UniProtKB-KW"/>
</dbReference>
<evidence type="ECO:0000256" key="2">
    <source>
        <dbReference type="ARBA" id="ARBA00017823"/>
    </source>
</evidence>
<name>A0A0W0ST97_9GAMM</name>
<keyword evidence="10" id="KW-0969">Cilium</keyword>
<accession>A0A0W0ST97</accession>
<dbReference type="GO" id="GO:0045892">
    <property type="term" value="P:negative regulation of DNA-templated transcription"/>
    <property type="evidence" value="ECO:0007669"/>
    <property type="project" value="InterPro"/>
</dbReference>
<evidence type="ECO:0000256" key="6">
    <source>
        <dbReference type="ARBA" id="ARBA00023163"/>
    </source>
</evidence>
<evidence type="ECO:0000256" key="5">
    <source>
        <dbReference type="ARBA" id="ARBA00023015"/>
    </source>
</evidence>
<evidence type="ECO:0000256" key="4">
    <source>
        <dbReference type="ARBA" id="ARBA00022795"/>
    </source>
</evidence>
<evidence type="ECO:0000256" key="1">
    <source>
        <dbReference type="ARBA" id="ARBA00005322"/>
    </source>
</evidence>
<dbReference type="OrthoDB" id="5654317at2"/>
<evidence type="ECO:0000256" key="8">
    <source>
        <dbReference type="ARBA" id="ARBA00030117"/>
    </source>
</evidence>
<comment type="caution">
    <text evidence="10">The sequence shown here is derived from an EMBL/GenBank/DDBJ whole genome shotgun (WGS) entry which is preliminary data.</text>
</comment>
<sequence>MSAIESNVMVNPINDSNTFKVLDSESRLQRTQSLAQDSHTDEDSQVNISNISKQLAHLKEFILNAPEVDNERVEFFKEELAKGRYQINSSQIAVNMFRDVELV</sequence>
<dbReference type="InterPro" id="IPR031316">
    <property type="entry name" value="FlgM_C"/>
</dbReference>
<evidence type="ECO:0000313" key="10">
    <source>
        <dbReference type="EMBL" id="KTC86492.1"/>
    </source>
</evidence>
<dbReference type="SUPFAM" id="SSF101498">
    <property type="entry name" value="Anti-sigma factor FlgM"/>
    <property type="match status" value="1"/>
</dbReference>
<keyword evidence="5" id="KW-0805">Transcription regulation</keyword>
<protein>
    <recommendedName>
        <fullName evidence="2">Negative regulator of flagellin synthesis</fullName>
    </recommendedName>
    <alternativeName>
        <fullName evidence="8">Anti-sigma-28 factor</fullName>
    </alternativeName>
</protein>
<dbReference type="STRING" id="29422.Lbru_0433"/>
<dbReference type="PATRIC" id="fig|29422.6.peg.453"/>
<dbReference type="EMBL" id="LNXV01000004">
    <property type="protein sequence ID" value="KTC86492.1"/>
    <property type="molecule type" value="Genomic_DNA"/>
</dbReference>
<feature type="domain" description="Anti-sigma-28 factor FlgM C-terminal" evidence="9">
    <location>
        <begin position="45"/>
        <end position="96"/>
    </location>
</feature>
<evidence type="ECO:0000259" key="9">
    <source>
        <dbReference type="Pfam" id="PF04316"/>
    </source>
</evidence>